<dbReference type="Gene3D" id="3.30.530.20">
    <property type="match status" value="1"/>
</dbReference>
<dbReference type="EMBL" id="CP072642">
    <property type="protein sequence ID" value="QUV94724.1"/>
    <property type="molecule type" value="Genomic_DNA"/>
</dbReference>
<dbReference type="InterPro" id="IPR019587">
    <property type="entry name" value="Polyketide_cyclase/dehydratase"/>
</dbReference>
<protein>
    <submittedName>
        <fullName evidence="1">SRPBCC family protein</fullName>
    </submittedName>
</protein>
<sequence length="153" mass="17673">MNIVDVLEGQITIRARPETIFPYLVEPTLLPLWSPTEARVARVGRKKHGVGARLRVEFVAHGLDPVEYEIICQEATRLVSRFTGTMSGEDIWTLTPDDRQTKVHNRMVFHQPEDFLTLVGWKTVGRMIAERDVRNKMPLLKRAVEEQWRPAED</sequence>
<name>A0ABX8B5C2_9BACT</name>
<keyword evidence="2" id="KW-1185">Reference proteome</keyword>
<organism evidence="1 2">
    <name type="scientific">Chloracidobacterium sp. N</name>
    <dbReference type="NCBI Taxonomy" id="2821540"/>
    <lineage>
        <taxon>Bacteria</taxon>
        <taxon>Pseudomonadati</taxon>
        <taxon>Acidobacteriota</taxon>
        <taxon>Terriglobia</taxon>
        <taxon>Terriglobales</taxon>
        <taxon>Acidobacteriaceae</taxon>
        <taxon>Chloracidobacterium</taxon>
        <taxon>Chloracidobacterium aggregatum</taxon>
    </lineage>
</organism>
<dbReference type="InterPro" id="IPR023393">
    <property type="entry name" value="START-like_dom_sf"/>
</dbReference>
<gene>
    <name evidence="1" type="ORF">J8C05_04555</name>
</gene>
<accession>A0ABX8B5C2</accession>
<proteinExistence type="predicted"/>
<dbReference type="SUPFAM" id="SSF55961">
    <property type="entry name" value="Bet v1-like"/>
    <property type="match status" value="1"/>
</dbReference>
<reference evidence="1 2" key="1">
    <citation type="submission" date="2021-03" db="EMBL/GenBank/DDBJ databases">
        <title>Genomic and phenotypic characterization of Chloracidobacterium isolates provides evidence for multiple species.</title>
        <authorList>
            <person name="Saini M.K."/>
            <person name="Costas A.M.G."/>
            <person name="Tank M."/>
            <person name="Bryant D.A."/>
        </authorList>
    </citation>
    <scope>NUCLEOTIDE SEQUENCE [LARGE SCALE GENOMIC DNA]</scope>
    <source>
        <strain evidence="1 2">N</strain>
    </source>
</reference>
<evidence type="ECO:0000313" key="1">
    <source>
        <dbReference type="EMBL" id="QUV94724.1"/>
    </source>
</evidence>
<dbReference type="RefSeq" id="WP_211422995.1">
    <property type="nucleotide sequence ID" value="NZ_CP072642.1"/>
</dbReference>
<dbReference type="Proteomes" id="UP000677668">
    <property type="component" value="Chromosome 1"/>
</dbReference>
<dbReference type="Pfam" id="PF10604">
    <property type="entry name" value="Polyketide_cyc2"/>
    <property type="match status" value="1"/>
</dbReference>
<dbReference type="CDD" id="cd07812">
    <property type="entry name" value="SRPBCC"/>
    <property type="match status" value="1"/>
</dbReference>
<evidence type="ECO:0000313" key="2">
    <source>
        <dbReference type="Proteomes" id="UP000677668"/>
    </source>
</evidence>